<protein>
    <submittedName>
        <fullName evidence="1">Uncharacterized protein</fullName>
    </submittedName>
</protein>
<organism evidence="1 2">
    <name type="scientific">Streptomyces halobius</name>
    <dbReference type="NCBI Taxonomy" id="2879846"/>
    <lineage>
        <taxon>Bacteria</taxon>
        <taxon>Bacillati</taxon>
        <taxon>Actinomycetota</taxon>
        <taxon>Actinomycetes</taxon>
        <taxon>Kitasatosporales</taxon>
        <taxon>Streptomycetaceae</taxon>
        <taxon>Streptomyces</taxon>
    </lineage>
</organism>
<proteinExistence type="predicted"/>
<dbReference type="EMBL" id="CP086322">
    <property type="protein sequence ID" value="UQA91661.1"/>
    <property type="molecule type" value="Genomic_DNA"/>
</dbReference>
<name>A0ABY4M601_9ACTN</name>
<accession>A0ABY4M601</accession>
<evidence type="ECO:0000313" key="1">
    <source>
        <dbReference type="EMBL" id="UQA91661.1"/>
    </source>
</evidence>
<keyword evidence="2" id="KW-1185">Reference proteome</keyword>
<dbReference type="Proteomes" id="UP000830115">
    <property type="component" value="Chromosome"/>
</dbReference>
<dbReference type="RefSeq" id="WP_248862469.1">
    <property type="nucleotide sequence ID" value="NZ_CP086322.1"/>
</dbReference>
<sequence>MTKTEAEQHRLELAKRTWKSLATLLNIMDELDLNPTLPEGYMGDRIVGNLGSVRRDENGRKWIAVTQ</sequence>
<reference evidence="1" key="1">
    <citation type="submission" date="2021-10" db="EMBL/GenBank/DDBJ databases">
        <title>Streptomyces nigrumlapis sp.nov.,an antimicrobial producing actinobacterium isolated from Black Gobi rocks.</title>
        <authorList>
            <person name="Wen Y."/>
            <person name="Zhang W."/>
            <person name="Liu X.G."/>
        </authorList>
    </citation>
    <scope>NUCLEOTIDE SEQUENCE</scope>
    <source>
        <strain evidence="1">ST13-2-2</strain>
    </source>
</reference>
<gene>
    <name evidence="1" type="ORF">K9S39_07100</name>
</gene>
<evidence type="ECO:0000313" key="2">
    <source>
        <dbReference type="Proteomes" id="UP000830115"/>
    </source>
</evidence>